<keyword evidence="2" id="KW-1185">Reference proteome</keyword>
<sequence>MKIYENIIIGNFLYALGFSIRSKMTVSHMPAVINLLQQTPADTLLGDLLLEFPGVTRLIEFKAQGNRSNKERARHTKLLHALSQHPELEAVSRRVHWYIETATSENEELIARIVPYLDAFPVDKRNQGRLEAFIEDFAIDIVSGYGPDNRAAEAEYLRWVRLMQGDGKIGSGGLLLIADASGSLHYAQLLDLADLRLEHKAWLDLHEKRLEREMEYQYEKTREYNKEKYFGWEMEL</sequence>
<gene>
    <name evidence="1" type="ORF">OB962_01135</name>
</gene>
<dbReference type="RefSeq" id="WP_290040457.1">
    <property type="nucleotide sequence ID" value="NZ_JAOPLU010000001.1"/>
</dbReference>
<dbReference type="EMBL" id="JAOPLU010000001">
    <property type="protein sequence ID" value="MDM5129606.1"/>
    <property type="molecule type" value="Genomic_DNA"/>
</dbReference>
<organism evidence="1 2">
    <name type="scientific">Aeromonas piscicola</name>
    <dbReference type="NCBI Taxonomy" id="600645"/>
    <lineage>
        <taxon>Bacteria</taxon>
        <taxon>Pseudomonadati</taxon>
        <taxon>Pseudomonadota</taxon>
        <taxon>Gammaproteobacteria</taxon>
        <taxon>Aeromonadales</taxon>
        <taxon>Aeromonadaceae</taxon>
        <taxon>Aeromonas</taxon>
    </lineage>
</organism>
<accession>A0ABT7Q6P3</accession>
<comment type="caution">
    <text evidence="1">The sequence shown here is derived from an EMBL/GenBank/DDBJ whole genome shotgun (WGS) entry which is preliminary data.</text>
</comment>
<dbReference type="Proteomes" id="UP001168109">
    <property type="component" value="Unassembled WGS sequence"/>
</dbReference>
<name>A0ABT7Q6P3_9GAMM</name>
<evidence type="ECO:0000313" key="1">
    <source>
        <dbReference type="EMBL" id="MDM5129606.1"/>
    </source>
</evidence>
<protein>
    <submittedName>
        <fullName evidence="1">Uncharacterized protein</fullName>
    </submittedName>
</protein>
<reference evidence="1" key="1">
    <citation type="submission" date="2024-05" db="EMBL/GenBank/DDBJ databases">
        <title>WGS of Aeromonas isolates.</title>
        <authorList>
            <person name="Lee H."/>
        </authorList>
    </citation>
    <scope>NUCLEOTIDE SEQUENCE</scope>
    <source>
        <strain evidence="1">LP308</strain>
    </source>
</reference>
<evidence type="ECO:0000313" key="2">
    <source>
        <dbReference type="Proteomes" id="UP001168109"/>
    </source>
</evidence>
<proteinExistence type="predicted"/>